<evidence type="ECO:0000313" key="4">
    <source>
        <dbReference type="Proteomes" id="UP000255213"/>
    </source>
</evidence>
<gene>
    <name evidence="1" type="ORF">BU200_03390</name>
    <name evidence="2" type="ORF">NCTC12957_02005</name>
</gene>
<name>A0A1Q8EEJ6_STRAI</name>
<dbReference type="AlphaFoldDB" id="A0A1Q8EEJ6"/>
<evidence type="ECO:0000313" key="2">
    <source>
        <dbReference type="EMBL" id="SUN08410.1"/>
    </source>
</evidence>
<evidence type="ECO:0000313" key="1">
    <source>
        <dbReference type="EMBL" id="OLF50200.1"/>
    </source>
</evidence>
<accession>A0A1Q8EEJ6</accession>
<dbReference type="EMBL" id="UHEN01000001">
    <property type="protein sequence ID" value="SUN08410.1"/>
    <property type="molecule type" value="Genomic_DNA"/>
</dbReference>
<organism evidence="1 3">
    <name type="scientific">Streptococcus acidominimus</name>
    <dbReference type="NCBI Taxonomy" id="1326"/>
    <lineage>
        <taxon>Bacteria</taxon>
        <taxon>Bacillati</taxon>
        <taxon>Bacillota</taxon>
        <taxon>Bacilli</taxon>
        <taxon>Lactobacillales</taxon>
        <taxon>Streptococcaceae</taxon>
        <taxon>Streptococcus</taxon>
    </lineage>
</organism>
<reference evidence="2 4" key="3">
    <citation type="submission" date="2018-06" db="EMBL/GenBank/DDBJ databases">
        <authorList>
            <consortium name="Pathogen Informatics"/>
            <person name="Doyle S."/>
        </authorList>
    </citation>
    <scope>NUCLEOTIDE SEQUENCE [LARGE SCALE GENOMIC DNA]</scope>
    <source>
        <strain evidence="2 4">NCTC12957</strain>
    </source>
</reference>
<protein>
    <submittedName>
        <fullName evidence="1">Uncharacterized protein</fullName>
    </submittedName>
</protein>
<dbReference type="Proteomes" id="UP000186437">
    <property type="component" value="Unassembled WGS sequence"/>
</dbReference>
<reference evidence="1" key="2">
    <citation type="submission" date="2016-12" db="EMBL/GenBank/DDBJ databases">
        <authorList>
            <person name="Song W.-J."/>
            <person name="Kurnit D.M."/>
        </authorList>
    </citation>
    <scope>NUCLEOTIDE SEQUENCE [LARGE SCALE GENOMIC DNA]</scope>
    <source>
        <strain evidence="1">ATCC 51725</strain>
    </source>
</reference>
<dbReference type="EMBL" id="MSJL01000010">
    <property type="protein sequence ID" value="OLF50200.1"/>
    <property type="molecule type" value="Genomic_DNA"/>
</dbReference>
<dbReference type="Proteomes" id="UP000255213">
    <property type="component" value="Unassembled WGS sequence"/>
</dbReference>
<proteinExistence type="predicted"/>
<reference evidence="3" key="1">
    <citation type="submission" date="2016-12" db="EMBL/GenBank/DDBJ databases">
        <authorList>
            <person name="Gulvik C.A."/>
        </authorList>
    </citation>
    <scope>NUCLEOTIDE SEQUENCE [LARGE SCALE GENOMIC DNA]</scope>
    <source>
        <strain evidence="3">ATCC 51725</strain>
    </source>
</reference>
<keyword evidence="3" id="KW-1185">Reference proteome</keyword>
<sequence>MLYSSKIQMKLCQELLLDFQEVSLTNSNLPLLLYIILFKNQKKTLSRFLMSEKLLWRFSAYFLKNHHQLKLKQLLLFFAQLVARVQLQKINETPIQVPYILMERSNPHQKSVNITNNVLLYNLVPQSEF</sequence>
<evidence type="ECO:0000313" key="3">
    <source>
        <dbReference type="Proteomes" id="UP000186437"/>
    </source>
</evidence>